<keyword evidence="4" id="KW-0408">Iron</keyword>
<keyword evidence="1" id="KW-0479">Metal-binding</keyword>
<organism evidence="8 9">
    <name type="scientific">Triparma columacea</name>
    <dbReference type="NCBI Taxonomy" id="722753"/>
    <lineage>
        <taxon>Eukaryota</taxon>
        <taxon>Sar</taxon>
        <taxon>Stramenopiles</taxon>
        <taxon>Ochrophyta</taxon>
        <taxon>Bolidophyceae</taxon>
        <taxon>Parmales</taxon>
        <taxon>Triparmaceae</taxon>
        <taxon>Triparma</taxon>
    </lineage>
</organism>
<dbReference type="InterPro" id="IPR033756">
    <property type="entry name" value="YlxH/NBP35"/>
</dbReference>
<dbReference type="GO" id="GO:0016226">
    <property type="term" value="P:iron-sulfur cluster assembly"/>
    <property type="evidence" value="ECO:0007669"/>
    <property type="project" value="InterPro"/>
</dbReference>
<accession>A0A9W7LBS3</accession>
<evidence type="ECO:0000313" key="8">
    <source>
        <dbReference type="EMBL" id="GMI44799.1"/>
    </source>
</evidence>
<comment type="similarity">
    <text evidence="6">Belongs to the Mrp/NBP35 ATP-binding proteins family.</text>
</comment>
<dbReference type="InterPro" id="IPR002744">
    <property type="entry name" value="MIP18-like"/>
</dbReference>
<comment type="caution">
    <text evidence="8">The sequence shown here is derived from an EMBL/GenBank/DDBJ whole genome shotgun (WGS) entry which is preliminary data.</text>
</comment>
<dbReference type="GO" id="GO:0051539">
    <property type="term" value="F:4 iron, 4 sulfur cluster binding"/>
    <property type="evidence" value="ECO:0007669"/>
    <property type="project" value="TreeGrafter"/>
</dbReference>
<evidence type="ECO:0000256" key="1">
    <source>
        <dbReference type="ARBA" id="ARBA00022723"/>
    </source>
</evidence>
<keyword evidence="5" id="KW-0411">Iron-sulfur</keyword>
<dbReference type="Pfam" id="PF01883">
    <property type="entry name" value="FeS_assembly_P"/>
    <property type="match status" value="1"/>
</dbReference>
<evidence type="ECO:0000313" key="9">
    <source>
        <dbReference type="Proteomes" id="UP001165065"/>
    </source>
</evidence>
<feature type="domain" description="MIP18 family-like" evidence="7">
    <location>
        <begin position="16"/>
        <end position="77"/>
    </location>
</feature>
<keyword evidence="9" id="KW-1185">Reference proteome</keyword>
<reference evidence="9" key="1">
    <citation type="journal article" date="2023" name="Commun. Biol.">
        <title>Genome analysis of Parmales, the sister group of diatoms, reveals the evolutionary specialization of diatoms from phago-mixotrophs to photoautotrophs.</title>
        <authorList>
            <person name="Ban H."/>
            <person name="Sato S."/>
            <person name="Yoshikawa S."/>
            <person name="Yamada K."/>
            <person name="Nakamura Y."/>
            <person name="Ichinomiya M."/>
            <person name="Sato N."/>
            <person name="Blanc-Mathieu R."/>
            <person name="Endo H."/>
            <person name="Kuwata A."/>
            <person name="Ogata H."/>
        </authorList>
    </citation>
    <scope>NUCLEOTIDE SEQUENCE [LARGE SCALE GENOMIC DNA]</scope>
</reference>
<dbReference type="InterPro" id="IPR027417">
    <property type="entry name" value="P-loop_NTPase"/>
</dbReference>
<evidence type="ECO:0000256" key="3">
    <source>
        <dbReference type="ARBA" id="ARBA00022840"/>
    </source>
</evidence>
<dbReference type="GO" id="GO:0005524">
    <property type="term" value="F:ATP binding"/>
    <property type="evidence" value="ECO:0007669"/>
    <property type="project" value="UniProtKB-KW"/>
</dbReference>
<dbReference type="GO" id="GO:0140663">
    <property type="term" value="F:ATP-dependent FeS chaperone activity"/>
    <property type="evidence" value="ECO:0007669"/>
    <property type="project" value="InterPro"/>
</dbReference>
<name>A0A9W7LBS3_9STRA</name>
<dbReference type="AlphaFoldDB" id="A0A9W7LBS3"/>
<keyword evidence="3" id="KW-0067">ATP-binding</keyword>
<evidence type="ECO:0000256" key="6">
    <source>
        <dbReference type="ARBA" id="ARBA00024036"/>
    </source>
</evidence>
<dbReference type="EMBL" id="BRYA01000226">
    <property type="protein sequence ID" value="GMI44799.1"/>
    <property type="molecule type" value="Genomic_DNA"/>
</dbReference>
<keyword evidence="2" id="KW-0547">Nucleotide-binding</keyword>
<evidence type="ECO:0000259" key="7">
    <source>
        <dbReference type="Pfam" id="PF01883"/>
    </source>
</evidence>
<dbReference type="InterPro" id="IPR044304">
    <property type="entry name" value="NUBPL-like"/>
</dbReference>
<sequence length="495" mass="53041">MRLTRSLFNRAMIEFEEKVFHSLRNVRDPTAGGKSIRSLGYLKGLDVKKNQLTLSLPSPFHPLRAAILSEIKSALPPSVEVVESYGKAFFSTGNAENDDTKNLTGPGLDRTQAIVAVYSCKGGVGKSTVSVNLAYALAKIKNLRIGLLDCDIYGPSLPTLIDPQDITVRRSEIGKMVKPIDHHGVKVLSLGYVSPKSGIPGAGAAISPTTSVEPAVIRGPMASRVVTQLIKGTDWGDLDILLLDMPPGTGDVQLTLCQEVVMDGAVAVTTPGSLSKVDVLKGIEMFQSLNIPTLAAVENMSYFVNPATKEEHKIFGIQSEYSDLSLSSPDDLVRIPLSEALSSANDSSLPIMLSPPSASTEASAYASLADVLVKKLFERDTMMDVPLDTFSSSSSDPLLIDGKPVDLDAISLKFDKARGLLLRIFSENGATERVINPAVLLDTNPKTGESLGGKSGNVRPVVRSIERKGSYGYAITWQNGATFIYSMQVVVDLSE</sequence>
<dbReference type="InterPro" id="IPR034904">
    <property type="entry name" value="FSCA_dom_sf"/>
</dbReference>
<dbReference type="InterPro" id="IPR019591">
    <property type="entry name" value="Mrp/NBP35_ATP-bd"/>
</dbReference>
<dbReference type="PANTHER" id="PTHR42961:SF2">
    <property type="entry name" value="IRON-SULFUR PROTEIN NUBPL"/>
    <property type="match status" value="1"/>
</dbReference>
<dbReference type="HAMAP" id="MF_02040">
    <property type="entry name" value="Mrp_NBP35"/>
    <property type="match status" value="1"/>
</dbReference>
<dbReference type="OrthoDB" id="1741334at2759"/>
<dbReference type="Pfam" id="PF10609">
    <property type="entry name" value="ParA"/>
    <property type="match status" value="1"/>
</dbReference>
<dbReference type="CDD" id="cd02037">
    <property type="entry name" value="Mrp_NBP35"/>
    <property type="match status" value="1"/>
</dbReference>
<dbReference type="Gene3D" id="3.30.300.130">
    <property type="entry name" value="Fe-S cluster assembly (FSCA)"/>
    <property type="match status" value="1"/>
</dbReference>
<dbReference type="GO" id="GO:0046872">
    <property type="term" value="F:metal ion binding"/>
    <property type="evidence" value="ECO:0007669"/>
    <property type="project" value="UniProtKB-KW"/>
</dbReference>
<evidence type="ECO:0000256" key="4">
    <source>
        <dbReference type="ARBA" id="ARBA00023004"/>
    </source>
</evidence>
<evidence type="ECO:0000256" key="2">
    <source>
        <dbReference type="ARBA" id="ARBA00022741"/>
    </source>
</evidence>
<proteinExistence type="inferred from homology"/>
<dbReference type="SUPFAM" id="SSF52540">
    <property type="entry name" value="P-loop containing nucleoside triphosphate hydrolases"/>
    <property type="match status" value="1"/>
</dbReference>
<dbReference type="SUPFAM" id="SSF117916">
    <property type="entry name" value="Fe-S cluster assembly (FSCA) domain-like"/>
    <property type="match status" value="1"/>
</dbReference>
<dbReference type="PANTHER" id="PTHR42961">
    <property type="entry name" value="IRON-SULFUR PROTEIN NUBPL"/>
    <property type="match status" value="1"/>
</dbReference>
<gene>
    <name evidence="8" type="ORF">TrCOL_g8933</name>
</gene>
<protein>
    <recommendedName>
        <fullName evidence="7">MIP18 family-like domain-containing protein</fullName>
    </recommendedName>
</protein>
<dbReference type="Gene3D" id="3.40.50.300">
    <property type="entry name" value="P-loop containing nucleotide triphosphate hydrolases"/>
    <property type="match status" value="1"/>
</dbReference>
<dbReference type="Proteomes" id="UP001165065">
    <property type="component" value="Unassembled WGS sequence"/>
</dbReference>
<evidence type="ECO:0000256" key="5">
    <source>
        <dbReference type="ARBA" id="ARBA00023014"/>
    </source>
</evidence>